<feature type="domain" description="HTH tetR-type" evidence="4">
    <location>
        <begin position="27"/>
        <end position="87"/>
    </location>
</feature>
<accession>A0ABQ2HJE0</accession>
<dbReference type="PANTHER" id="PTHR30055:SF146">
    <property type="entry name" value="HTH-TYPE TRANSCRIPTIONAL DUAL REGULATOR CECR"/>
    <property type="match status" value="1"/>
</dbReference>
<keyword evidence="6" id="KW-1185">Reference proteome</keyword>
<dbReference type="PANTHER" id="PTHR30055">
    <property type="entry name" value="HTH-TYPE TRANSCRIPTIONAL REGULATOR RUTR"/>
    <property type="match status" value="1"/>
</dbReference>
<dbReference type="Proteomes" id="UP000623461">
    <property type="component" value="Unassembled WGS sequence"/>
</dbReference>
<dbReference type="PROSITE" id="PS50977">
    <property type="entry name" value="HTH_TETR_2"/>
    <property type="match status" value="1"/>
</dbReference>
<sequence length="217" mass="23292">MTSAVKGPMDEGPRRRYDASARRARAAQRRDAVVAAARSLFLARGFAATTLAEVAAEADVSVESVYKWFGSKAGLLKAVWDRSLAGSGPTHAETRSDAGSRAAADGSAIIRNWARLAAEVGAVGDPVHRLVESAAHVDREAAELHAQIEGERAARMEHNAAYLLDGGYLRADVTVEQARDVLLLYTTFYGRLVTEGGWTSEQFSAFIERGLAAHLLP</sequence>
<proteinExistence type="predicted"/>
<dbReference type="RefSeq" id="WP_162180969.1">
    <property type="nucleotide sequence ID" value="NZ_BMNZ01000001.1"/>
</dbReference>
<dbReference type="InterPro" id="IPR050109">
    <property type="entry name" value="HTH-type_TetR-like_transc_reg"/>
</dbReference>
<dbReference type="Gene3D" id="1.10.357.10">
    <property type="entry name" value="Tetracycline Repressor, domain 2"/>
    <property type="match status" value="1"/>
</dbReference>
<dbReference type="EMBL" id="BMNZ01000001">
    <property type="protein sequence ID" value="GGM83586.1"/>
    <property type="molecule type" value="Genomic_DNA"/>
</dbReference>
<name>A0ABQ2HJE0_9MICO</name>
<reference evidence="6" key="1">
    <citation type="journal article" date="2019" name="Int. J. Syst. Evol. Microbiol.">
        <title>The Global Catalogue of Microorganisms (GCM) 10K type strain sequencing project: providing services to taxonomists for standard genome sequencing and annotation.</title>
        <authorList>
            <consortium name="The Broad Institute Genomics Platform"/>
            <consortium name="The Broad Institute Genome Sequencing Center for Infectious Disease"/>
            <person name="Wu L."/>
            <person name="Ma J."/>
        </authorList>
    </citation>
    <scope>NUCLEOTIDE SEQUENCE [LARGE SCALE GENOMIC DNA]</scope>
    <source>
        <strain evidence="6">JCM 1365</strain>
    </source>
</reference>
<protein>
    <recommendedName>
        <fullName evidence="4">HTH tetR-type domain-containing protein</fullName>
    </recommendedName>
</protein>
<organism evidence="5 6">
    <name type="scientific">Terrabacter tumescens</name>
    <dbReference type="NCBI Taxonomy" id="60443"/>
    <lineage>
        <taxon>Bacteria</taxon>
        <taxon>Bacillati</taxon>
        <taxon>Actinomycetota</taxon>
        <taxon>Actinomycetes</taxon>
        <taxon>Micrococcales</taxon>
        <taxon>Intrasporangiaceae</taxon>
        <taxon>Terrabacter</taxon>
    </lineage>
</organism>
<evidence type="ECO:0000259" key="4">
    <source>
        <dbReference type="PROSITE" id="PS50977"/>
    </source>
</evidence>
<dbReference type="PRINTS" id="PR00455">
    <property type="entry name" value="HTHTETR"/>
</dbReference>
<evidence type="ECO:0000256" key="3">
    <source>
        <dbReference type="SAM" id="MobiDB-lite"/>
    </source>
</evidence>
<keyword evidence="1 2" id="KW-0238">DNA-binding</keyword>
<dbReference type="SUPFAM" id="SSF46689">
    <property type="entry name" value="Homeodomain-like"/>
    <property type="match status" value="1"/>
</dbReference>
<evidence type="ECO:0000256" key="1">
    <source>
        <dbReference type="ARBA" id="ARBA00023125"/>
    </source>
</evidence>
<gene>
    <name evidence="5" type="ORF">GCM10009721_05210</name>
</gene>
<feature type="region of interest" description="Disordered" evidence="3">
    <location>
        <begin position="1"/>
        <end position="22"/>
    </location>
</feature>
<evidence type="ECO:0000256" key="2">
    <source>
        <dbReference type="PROSITE-ProRule" id="PRU00335"/>
    </source>
</evidence>
<evidence type="ECO:0000313" key="5">
    <source>
        <dbReference type="EMBL" id="GGM83586.1"/>
    </source>
</evidence>
<feature type="DNA-binding region" description="H-T-H motif" evidence="2">
    <location>
        <begin position="50"/>
        <end position="69"/>
    </location>
</feature>
<evidence type="ECO:0000313" key="6">
    <source>
        <dbReference type="Proteomes" id="UP000623461"/>
    </source>
</evidence>
<comment type="caution">
    <text evidence="5">The sequence shown here is derived from an EMBL/GenBank/DDBJ whole genome shotgun (WGS) entry which is preliminary data.</text>
</comment>
<feature type="compositionally biased region" description="Basic and acidic residues" evidence="3">
    <location>
        <begin position="8"/>
        <end position="21"/>
    </location>
</feature>
<dbReference type="InterPro" id="IPR001647">
    <property type="entry name" value="HTH_TetR"/>
</dbReference>
<dbReference type="InterPro" id="IPR009057">
    <property type="entry name" value="Homeodomain-like_sf"/>
</dbReference>
<dbReference type="Pfam" id="PF00440">
    <property type="entry name" value="TetR_N"/>
    <property type="match status" value="1"/>
</dbReference>